<dbReference type="Gene3D" id="3.40.605.10">
    <property type="entry name" value="Aldehyde Dehydrogenase, Chain A, domain 1"/>
    <property type="match status" value="1"/>
</dbReference>
<evidence type="ECO:0000256" key="2">
    <source>
        <dbReference type="ARBA" id="ARBA00023002"/>
    </source>
</evidence>
<dbReference type="InterPro" id="IPR016162">
    <property type="entry name" value="Ald_DH_N"/>
</dbReference>
<dbReference type="GO" id="GO:0008911">
    <property type="term" value="F:lactaldehyde dehydrogenase (NAD+) activity"/>
    <property type="evidence" value="ECO:0007669"/>
    <property type="project" value="TreeGrafter"/>
</dbReference>
<dbReference type="Proteomes" id="UP000240582">
    <property type="component" value="Unassembled WGS sequence"/>
</dbReference>
<evidence type="ECO:0000256" key="1">
    <source>
        <dbReference type="ARBA" id="ARBA00009986"/>
    </source>
</evidence>
<organism evidence="4 5">
    <name type="scientific">Candidatus Marsarchaeota G2 archaeon ECH_B_SAG-G06</name>
    <dbReference type="NCBI Taxonomy" id="1978166"/>
    <lineage>
        <taxon>Archaea</taxon>
        <taxon>Candidatus Marsarchaeota</taxon>
        <taxon>Candidatus Marsarchaeota group 2</taxon>
    </lineage>
</organism>
<dbReference type="Gene3D" id="3.40.309.10">
    <property type="entry name" value="Aldehyde Dehydrogenase, Chain A, domain 2"/>
    <property type="match status" value="1"/>
</dbReference>
<dbReference type="InterPro" id="IPR016161">
    <property type="entry name" value="Ald_DH/histidinol_DH"/>
</dbReference>
<reference evidence="4 5" key="1">
    <citation type="submission" date="2017-04" db="EMBL/GenBank/DDBJ databases">
        <title>Novel microbial lineages endemic to geothermal iron-oxide mats fill important gaps in the evolutionary history of Archaea.</title>
        <authorList>
            <person name="Jay Z.J."/>
            <person name="Beam J.P."/>
            <person name="Dlakic M."/>
            <person name="Rusch D.B."/>
            <person name="Kozubal M.A."/>
            <person name="Inskeep W.P."/>
        </authorList>
    </citation>
    <scope>NUCLEOTIDE SEQUENCE [LARGE SCALE GENOMIC DNA]</scope>
    <source>
        <strain evidence="4">ECH_B_SAG-G06</strain>
    </source>
</reference>
<dbReference type="InterPro" id="IPR015590">
    <property type="entry name" value="Aldehyde_DH_dom"/>
</dbReference>
<gene>
    <name evidence="4" type="ORF">B9Q12_02000</name>
</gene>
<dbReference type="EMBL" id="NEXN01000033">
    <property type="protein sequence ID" value="PSO04664.1"/>
    <property type="molecule type" value="Genomic_DNA"/>
</dbReference>
<dbReference type="PANTHER" id="PTHR42991:SF1">
    <property type="entry name" value="ALDEHYDE DEHYDROGENASE"/>
    <property type="match status" value="1"/>
</dbReference>
<sequence length="520" mass="57563">MPFTPPISKAARLDIKSDEFQDIFEIDEKGVARFKCFVCGDWVEGDEWIDVKSCIDLSTIAKVPKLSEECVERALGTLYTYGRWDARNLPGYKRLAILRKLADLIEQNRQQFINTLILDAGKPVVSAKAEVDASIERLRISELDVKKIQGEFVPGDWSDETTETEALVRREPVGVVLAIVPFNYPLLDSVNKFTYSFLSGNAVALKPASSDPISTILLSKLIELAGVPKRSFALLTLRGSEMGKVVSDRRISAITLTITLTGSTETGISVVRQAGIKQFLMELGGGDCAIVMHDADTEWAAKRIARGVYSYSGQRCDAIKLILVEEEVYEKLRRRLVEELSKVKVGDPRDESVDVGPLIEPSAADTMMHAIEDAVKKGGSVIVGGKRLGPTYVEPTLVEIPKALVRQTELYQKEIFAPVALLVGVRGVEEAVEFANARSYGLDAAIFGRDIFKLRYAMRHLEVGTVYINDYPRHGIGYYPFGGRKNSGIGREGIGYSIEYISAPKTIVYNYKGSGVWEYL</sequence>
<dbReference type="PANTHER" id="PTHR42991">
    <property type="entry name" value="ALDEHYDE DEHYDROGENASE"/>
    <property type="match status" value="1"/>
</dbReference>
<feature type="domain" description="Aldehyde dehydrogenase" evidence="3">
    <location>
        <begin position="42"/>
        <end position="507"/>
    </location>
</feature>
<dbReference type="SUPFAM" id="SSF53720">
    <property type="entry name" value="ALDH-like"/>
    <property type="match status" value="1"/>
</dbReference>
<comment type="caution">
    <text evidence="4">The sequence shown here is derived from an EMBL/GenBank/DDBJ whole genome shotgun (WGS) entry which is preliminary data.</text>
</comment>
<evidence type="ECO:0000313" key="4">
    <source>
        <dbReference type="EMBL" id="PSO04664.1"/>
    </source>
</evidence>
<name>A0A2R6C1C3_9ARCH</name>
<proteinExistence type="inferred from homology"/>
<dbReference type="InterPro" id="IPR016163">
    <property type="entry name" value="Ald_DH_C"/>
</dbReference>
<evidence type="ECO:0000259" key="3">
    <source>
        <dbReference type="Pfam" id="PF00171"/>
    </source>
</evidence>
<evidence type="ECO:0000313" key="5">
    <source>
        <dbReference type="Proteomes" id="UP000240582"/>
    </source>
</evidence>
<dbReference type="InterPro" id="IPR051020">
    <property type="entry name" value="ALDH-related_metabolic_enz"/>
</dbReference>
<keyword evidence="2" id="KW-0560">Oxidoreductase</keyword>
<comment type="similarity">
    <text evidence="1">Belongs to the aldehyde dehydrogenase family.</text>
</comment>
<dbReference type="Pfam" id="PF00171">
    <property type="entry name" value="Aldedh"/>
    <property type="match status" value="1"/>
</dbReference>
<accession>A0A2R6C1C3</accession>
<protein>
    <submittedName>
        <fullName evidence="4">NADP-dependent glyceraldehyde-3-phosphate dehydrogenase</fullName>
    </submittedName>
</protein>
<dbReference type="AlphaFoldDB" id="A0A2R6C1C3"/>